<feature type="transmembrane region" description="Helical" evidence="7">
    <location>
        <begin position="95"/>
        <end position="117"/>
    </location>
</feature>
<dbReference type="InterPro" id="IPR050638">
    <property type="entry name" value="AA-Vitamin_Transporters"/>
</dbReference>
<comment type="caution">
    <text evidence="9">The sequence shown here is derived from an EMBL/GenBank/DDBJ whole genome shotgun (WGS) entry which is preliminary data.</text>
</comment>
<evidence type="ECO:0000256" key="1">
    <source>
        <dbReference type="ARBA" id="ARBA00004651"/>
    </source>
</evidence>
<keyword evidence="4 7" id="KW-0812">Transmembrane</keyword>
<feature type="transmembrane region" description="Helical" evidence="7">
    <location>
        <begin position="271"/>
        <end position="288"/>
    </location>
</feature>
<evidence type="ECO:0000256" key="7">
    <source>
        <dbReference type="SAM" id="Phobius"/>
    </source>
</evidence>
<sequence length="292" mass="32113">MMNEKYIGALYLAIAASIWGGMYVVVKVTVAVVPPLELVWMRYAVAGVVLVFTIWRLGYSFRLDKKDIPLMVLIGLIGNFLSIVTQEIGTMYTSAQMGAVITSATPAFMVLFAFFLLKEAMTVRKCASILLATAGVWLMIGPVAVQTDEFVGGLSLVFAALTWALMSVLLKRVPGKYPQVVTTTYAIIIAFIVLTPPVLFRLPHLDVEQMARPEIWGGILYLGIISTALAFFLWNRGLQLMDASSGGLFFFFQPIVGAVLGWMLLGEEMGLRSFIGILCIFAGVYTVLRQKE</sequence>
<evidence type="ECO:0000256" key="4">
    <source>
        <dbReference type="ARBA" id="ARBA00022692"/>
    </source>
</evidence>
<feature type="transmembrane region" description="Helical" evidence="7">
    <location>
        <begin position="246"/>
        <end position="265"/>
    </location>
</feature>
<dbReference type="GO" id="GO:0005886">
    <property type="term" value="C:plasma membrane"/>
    <property type="evidence" value="ECO:0007669"/>
    <property type="project" value="UniProtKB-SubCell"/>
</dbReference>
<protein>
    <recommendedName>
        <fullName evidence="8">EamA domain-containing protein</fullName>
    </recommendedName>
</protein>
<feature type="transmembrane region" description="Helical" evidence="7">
    <location>
        <begin position="129"/>
        <end position="145"/>
    </location>
</feature>
<comment type="subcellular location">
    <subcellularLocation>
        <location evidence="1">Cell membrane</location>
        <topology evidence="1">Multi-pass membrane protein</topology>
    </subcellularLocation>
</comment>
<evidence type="ECO:0000256" key="2">
    <source>
        <dbReference type="ARBA" id="ARBA00007362"/>
    </source>
</evidence>
<evidence type="ECO:0000313" key="10">
    <source>
        <dbReference type="Proteomes" id="UP000031978"/>
    </source>
</evidence>
<comment type="similarity">
    <text evidence="2">Belongs to the EamA transporter family.</text>
</comment>
<dbReference type="InterPro" id="IPR000620">
    <property type="entry name" value="EamA_dom"/>
</dbReference>
<feature type="transmembrane region" description="Helical" evidence="7">
    <location>
        <begin position="7"/>
        <end position="26"/>
    </location>
</feature>
<evidence type="ECO:0000313" key="9">
    <source>
        <dbReference type="EMBL" id="KIL19407.1"/>
    </source>
</evidence>
<evidence type="ECO:0000256" key="6">
    <source>
        <dbReference type="ARBA" id="ARBA00023136"/>
    </source>
</evidence>
<dbReference type="InterPro" id="IPR037185">
    <property type="entry name" value="EmrE-like"/>
</dbReference>
<dbReference type="SUPFAM" id="SSF103481">
    <property type="entry name" value="Multidrug resistance efflux transporter EmrE"/>
    <property type="match status" value="2"/>
</dbReference>
<feature type="transmembrane region" description="Helical" evidence="7">
    <location>
        <begin position="70"/>
        <end position="89"/>
    </location>
</feature>
<dbReference type="PANTHER" id="PTHR32322:SF18">
    <property type="entry name" value="S-ADENOSYLMETHIONINE_S-ADENOSYLHOMOCYSTEINE TRANSPORTER"/>
    <property type="match status" value="1"/>
</dbReference>
<feature type="transmembrane region" description="Helical" evidence="7">
    <location>
        <begin position="182"/>
        <end position="203"/>
    </location>
</feature>
<organism evidence="9 10">
    <name type="scientific">Bacillus pumilus</name>
    <name type="common">Bacillus mesentericus</name>
    <dbReference type="NCBI Taxonomy" id="1408"/>
    <lineage>
        <taxon>Bacteria</taxon>
        <taxon>Bacillati</taxon>
        <taxon>Bacillota</taxon>
        <taxon>Bacilli</taxon>
        <taxon>Bacillales</taxon>
        <taxon>Bacillaceae</taxon>
        <taxon>Bacillus</taxon>
    </lineage>
</organism>
<evidence type="ECO:0000256" key="3">
    <source>
        <dbReference type="ARBA" id="ARBA00022475"/>
    </source>
</evidence>
<dbReference type="PANTHER" id="PTHR32322">
    <property type="entry name" value="INNER MEMBRANE TRANSPORTER"/>
    <property type="match status" value="1"/>
</dbReference>
<keyword evidence="6 7" id="KW-0472">Membrane</keyword>
<dbReference type="Proteomes" id="UP000031978">
    <property type="component" value="Unassembled WGS sequence"/>
</dbReference>
<evidence type="ECO:0000256" key="5">
    <source>
        <dbReference type="ARBA" id="ARBA00022989"/>
    </source>
</evidence>
<dbReference type="EMBL" id="JXCL01000020">
    <property type="protein sequence ID" value="KIL19407.1"/>
    <property type="molecule type" value="Genomic_DNA"/>
</dbReference>
<keyword evidence="5 7" id="KW-1133">Transmembrane helix</keyword>
<feature type="transmembrane region" description="Helical" evidence="7">
    <location>
        <begin position="215"/>
        <end position="234"/>
    </location>
</feature>
<dbReference type="AlphaFoldDB" id="A0AB34QU26"/>
<feature type="domain" description="EamA" evidence="8">
    <location>
        <begin position="153"/>
        <end position="288"/>
    </location>
</feature>
<gene>
    <name evidence="9" type="ORF">B4127_0521</name>
</gene>
<name>A0AB34QU26_BACPU</name>
<evidence type="ECO:0000259" key="8">
    <source>
        <dbReference type="Pfam" id="PF00892"/>
    </source>
</evidence>
<dbReference type="Pfam" id="PF00892">
    <property type="entry name" value="EamA"/>
    <property type="match status" value="2"/>
</dbReference>
<feature type="domain" description="EamA" evidence="8">
    <location>
        <begin position="7"/>
        <end position="140"/>
    </location>
</feature>
<feature type="transmembrane region" description="Helical" evidence="7">
    <location>
        <begin position="38"/>
        <end position="58"/>
    </location>
</feature>
<feature type="transmembrane region" description="Helical" evidence="7">
    <location>
        <begin position="151"/>
        <end position="170"/>
    </location>
</feature>
<proteinExistence type="inferred from homology"/>
<accession>A0AB34QU26</accession>
<keyword evidence="3" id="KW-1003">Cell membrane</keyword>
<reference evidence="9 10" key="1">
    <citation type="submission" date="2014-12" db="EMBL/GenBank/DDBJ databases">
        <title>Draft Genome Sequences of Five Spore-Forming Food Isolates of Bacillus pumilus.</title>
        <authorList>
            <person name="de Jong A."/>
            <person name="van Heel A.J."/>
            <person name="Montalban-Lopez M."/>
            <person name="Krawczyk A.O."/>
            <person name="Berendsen E.M."/>
            <person name="Wells-Bennik M."/>
            <person name="Kuipers O.P."/>
        </authorList>
    </citation>
    <scope>NUCLEOTIDE SEQUENCE [LARGE SCALE GENOMIC DNA]</scope>
    <source>
        <strain evidence="9 10">B4127</strain>
    </source>
</reference>